<name>A0ABR5F548_9ACTN</name>
<sequence>MRINFYEQFTGTNGDPWSASWTSAHRTGASSDIQGNAGRLRTGTSAYTTAARQHASGMTAVADCELLVRYTPGTVAAESHTVVGIRGSGVWGDPSINDAFPAAGYFLEINPQGGDYTVRAANGVLVASTVLATVTKTIPAGGVWIRLRAEGTAISAKVWSAAGSEPAAWDYTGTNSATTAAGRVQLAGNNGADAAQRTHTYDELTVTYLTASPLAQTGMPGQPIPRLGVVFDAAPLSDAVVLLRDPFAAYSTMEAGVAGWVAGANTTFDISTRKPFAGANSLTLTRSGSTGAASASLVLGAGEITLAAGRLCLLWVPVRPAAGVANRTVTVTSTWQNSASVDLYTDSQVQAEGAGYTNSDGWTMIGLFTEIPATAVRWKLGASVAGAAAGEAHHVDGWKIHYFGVDLGQRLRARPGERRGRSSDQDNFEASEFSWVLANGDGQLTPDGAGYDVDIRQRVTLVADYAGTLYPICVGYATGWYQSIPGHGWSEVELRAVDAFRLLSKRRIPPPYRAQVLLTGPRSYYPCVEPQESTAAGNIAGTGGMAQILTSKYGWGGGGFGADSVLPETEMGRNSDAGSSSLAVNVDTTNGAGNVLDLTSAPGALALDGPWSMMLWFSTAPPISIARILFRQIVPGFNDLLSGFQIQFETSGALKVITPSETVYTSGVNYVDGGYHNVVLTYDPTDGTWGRCRVYLDGGEVANVALTGNPLTWGMPARADLGGAWHPWSSVLDFHFQGRMGHVAFWNRILPAGEIYALDVVGRFGGFLENEGNRVGGVLDLTDWPIVDTRIDVGLTDLLARDWAEKTSVLGLAQAITGYGAGELYMGPDGAVVMRNRHHRVNRTSRYTFTGVMSPAKEDLRPAKDDSRLVNSTEVTRTTSGTITVVDQTSIDTYELAEGSSIELAIRSDAEAEVHGLAKLARTAAPKVRVESVLFKPFANAALWQPLLSLEIGDRITIGDLPSLAPGTTIEAFIERIEHFTSGSINTWCVRLQLSPVLPMHTMWQLDRAPYNKLDAGNPLGF</sequence>
<dbReference type="EMBL" id="JWIO01000010">
    <property type="protein sequence ID" value="KLL11849.1"/>
    <property type="molecule type" value="Genomic_DNA"/>
</dbReference>
<accession>A0ABR5F548</accession>
<evidence type="ECO:0008006" key="3">
    <source>
        <dbReference type="Google" id="ProtNLM"/>
    </source>
</evidence>
<proteinExistence type="predicted"/>
<dbReference type="InterPro" id="IPR013320">
    <property type="entry name" value="ConA-like_dom_sf"/>
</dbReference>
<keyword evidence="2" id="KW-1185">Reference proteome</keyword>
<dbReference type="RefSeq" id="WP_047222539.1">
    <property type="nucleotide sequence ID" value="NZ_JWIO01000010.1"/>
</dbReference>
<reference evidence="1 2" key="1">
    <citation type="submission" date="2014-12" db="EMBL/GenBank/DDBJ databases">
        <title>Frankia sp. BMG5.1 draft genome.</title>
        <authorList>
            <person name="Gtari M."/>
            <person name="Ghodhbane-Gtari F."/>
            <person name="Nouioui I."/>
            <person name="Ktari A."/>
            <person name="Hezbri K."/>
            <person name="Mimouni W."/>
            <person name="Sbissi I."/>
            <person name="Ayari A."/>
            <person name="Yamanaka T."/>
            <person name="Normand P."/>
            <person name="Tisa L.S."/>
            <person name="Boudabous A."/>
        </authorList>
    </citation>
    <scope>NUCLEOTIDE SEQUENCE [LARGE SCALE GENOMIC DNA]</scope>
    <source>
        <strain evidence="1 2">BMG5.1</strain>
    </source>
</reference>
<evidence type="ECO:0000313" key="1">
    <source>
        <dbReference type="EMBL" id="KLL11849.1"/>
    </source>
</evidence>
<dbReference type="Pfam" id="PF13385">
    <property type="entry name" value="Laminin_G_3"/>
    <property type="match status" value="1"/>
</dbReference>
<gene>
    <name evidence="1" type="ORF">FrCorBMG51_08460</name>
</gene>
<comment type="caution">
    <text evidence="1">The sequence shown here is derived from an EMBL/GenBank/DDBJ whole genome shotgun (WGS) entry which is preliminary data.</text>
</comment>
<evidence type="ECO:0000313" key="2">
    <source>
        <dbReference type="Proteomes" id="UP000035425"/>
    </source>
</evidence>
<dbReference type="SUPFAM" id="SSF49899">
    <property type="entry name" value="Concanavalin A-like lectins/glucanases"/>
    <property type="match status" value="1"/>
</dbReference>
<dbReference type="Proteomes" id="UP000035425">
    <property type="component" value="Unassembled WGS sequence"/>
</dbReference>
<organism evidence="1 2">
    <name type="scientific">Protofrankia coriariae</name>
    <dbReference type="NCBI Taxonomy" id="1562887"/>
    <lineage>
        <taxon>Bacteria</taxon>
        <taxon>Bacillati</taxon>
        <taxon>Actinomycetota</taxon>
        <taxon>Actinomycetes</taxon>
        <taxon>Frankiales</taxon>
        <taxon>Frankiaceae</taxon>
        <taxon>Protofrankia</taxon>
    </lineage>
</organism>
<protein>
    <recommendedName>
        <fullName evidence="3">Concanavalin A-like lectin/glucanases superfamily protein</fullName>
    </recommendedName>
</protein>
<dbReference type="Gene3D" id="2.60.120.200">
    <property type="match status" value="1"/>
</dbReference>